<reference evidence="2 3" key="1">
    <citation type="submission" date="2018-04" db="EMBL/GenBank/DDBJ databases">
        <title>Thalassorhabdus spongiae gen. nov., sp. nov., isolated from a marine sponge in South-West Iceland.</title>
        <authorList>
            <person name="Knobloch S."/>
            <person name="Daussin A."/>
            <person name="Johannsson R."/>
            <person name="Marteinsson V.T."/>
        </authorList>
    </citation>
    <scope>NUCLEOTIDE SEQUENCE [LARGE SCALE GENOMIC DNA]</scope>
    <source>
        <strain evidence="2 3">Hp12</strain>
    </source>
</reference>
<keyword evidence="1" id="KW-0732">Signal</keyword>
<dbReference type="AlphaFoldDB" id="A0A2V1H0D8"/>
<dbReference type="RefSeq" id="WP_116686734.1">
    <property type="nucleotide sequence ID" value="NZ_CAWNYD010000002.1"/>
</dbReference>
<dbReference type="Gene3D" id="2.20.130.30">
    <property type="entry name" value="Protein of unknown function DUF2782"/>
    <property type="match status" value="1"/>
</dbReference>
<dbReference type="Pfam" id="PF11191">
    <property type="entry name" value="DUF2782"/>
    <property type="match status" value="1"/>
</dbReference>
<proteinExistence type="predicted"/>
<dbReference type="InterPro" id="IPR021357">
    <property type="entry name" value="DUF2782"/>
</dbReference>
<sequence length="106" mass="11569">MKNLAALAGLLLSSSIVFAADDLNSPLSQPSVAPGNLPEPEITISTNDDKTAYEYRINGRLYLIKVVPSIGKPYFLIDPNGEGNFQRRGIDLGPPSAPPTWVLFRW</sequence>
<evidence type="ECO:0000313" key="2">
    <source>
        <dbReference type="EMBL" id="PVZ70664.1"/>
    </source>
</evidence>
<dbReference type="EMBL" id="QDDL01000002">
    <property type="protein sequence ID" value="PVZ70664.1"/>
    <property type="molecule type" value="Genomic_DNA"/>
</dbReference>
<keyword evidence="3" id="KW-1185">Reference proteome</keyword>
<name>A0A2V1H0D8_9GAMM</name>
<gene>
    <name evidence="2" type="ORF">DC094_08805</name>
</gene>
<dbReference type="OrthoDB" id="5296182at2"/>
<organism evidence="2 3">
    <name type="scientific">Pelagibaculum spongiae</name>
    <dbReference type="NCBI Taxonomy" id="2080658"/>
    <lineage>
        <taxon>Bacteria</taxon>
        <taxon>Pseudomonadati</taxon>
        <taxon>Pseudomonadota</taxon>
        <taxon>Gammaproteobacteria</taxon>
        <taxon>Oceanospirillales</taxon>
        <taxon>Pelagibaculum</taxon>
    </lineage>
</organism>
<evidence type="ECO:0000313" key="3">
    <source>
        <dbReference type="Proteomes" id="UP000244906"/>
    </source>
</evidence>
<protein>
    <submittedName>
        <fullName evidence="2">DUF2782 domain-containing protein</fullName>
    </submittedName>
</protein>
<accession>A0A2V1H0D8</accession>
<feature type="chain" id="PRO_5016139632" evidence="1">
    <location>
        <begin position="20"/>
        <end position="106"/>
    </location>
</feature>
<evidence type="ECO:0000256" key="1">
    <source>
        <dbReference type="SAM" id="SignalP"/>
    </source>
</evidence>
<dbReference type="Proteomes" id="UP000244906">
    <property type="component" value="Unassembled WGS sequence"/>
</dbReference>
<feature type="signal peptide" evidence="1">
    <location>
        <begin position="1"/>
        <end position="19"/>
    </location>
</feature>
<comment type="caution">
    <text evidence="2">The sequence shown here is derived from an EMBL/GenBank/DDBJ whole genome shotgun (WGS) entry which is preliminary data.</text>
</comment>